<evidence type="ECO:0000256" key="1">
    <source>
        <dbReference type="SAM" id="MobiDB-lite"/>
    </source>
</evidence>
<dbReference type="InterPro" id="IPR006553">
    <property type="entry name" value="Leu-rich_rpt_Cys-con_subtyp"/>
</dbReference>
<dbReference type="SUPFAM" id="SSF52047">
    <property type="entry name" value="RNI-like"/>
    <property type="match status" value="1"/>
</dbReference>
<dbReference type="EMBL" id="CENE01000025">
    <property type="protein sequence ID" value="CEQ42401.1"/>
    <property type="molecule type" value="Genomic_DNA"/>
</dbReference>
<dbReference type="InterPro" id="IPR032675">
    <property type="entry name" value="LRR_dom_sf"/>
</dbReference>
<feature type="compositionally biased region" description="Pro residues" evidence="1">
    <location>
        <begin position="683"/>
        <end position="694"/>
    </location>
</feature>
<keyword evidence="3" id="KW-1185">Reference proteome</keyword>
<feature type="region of interest" description="Disordered" evidence="1">
    <location>
        <begin position="677"/>
        <end position="703"/>
    </location>
</feature>
<feature type="non-terminal residue" evidence="2">
    <location>
        <position position="1"/>
    </location>
</feature>
<dbReference type="Gene3D" id="3.80.10.10">
    <property type="entry name" value="Ribonuclease Inhibitor"/>
    <property type="match status" value="3"/>
</dbReference>
<protein>
    <submittedName>
        <fullName evidence="2">SPOSA6832_04201-mRNA-1:cds</fullName>
    </submittedName>
</protein>
<feature type="compositionally biased region" description="Low complexity" evidence="1">
    <location>
        <begin position="123"/>
        <end position="138"/>
    </location>
</feature>
<dbReference type="AlphaFoldDB" id="A0A0D6ERH5"/>
<dbReference type="GO" id="GO:0031146">
    <property type="term" value="P:SCF-dependent proteasomal ubiquitin-dependent protein catabolic process"/>
    <property type="evidence" value="ECO:0007669"/>
    <property type="project" value="TreeGrafter"/>
</dbReference>
<accession>A0A0D6ERH5</accession>
<evidence type="ECO:0000313" key="3">
    <source>
        <dbReference type="Proteomes" id="UP000243876"/>
    </source>
</evidence>
<feature type="region of interest" description="Disordered" evidence="1">
    <location>
        <begin position="518"/>
        <end position="556"/>
    </location>
</feature>
<sequence>MAPRRNRRPQPAADSPGQVFGPRSALTSFLREQGITGPGAGFSGRIRPPPQQHEQEQHGHDRGTATDREPSVEVTTTLASPAEDHQPVPSASTSVVASTSSSPVTAGNAHASTSSGTKRKPPKQATAAVLKKQKQQQADEFMIAGKPEGPKKGRYENRTPGAIAVCAECGKKFTVSKVRSVPPTSFEARKLIGRERQYTASNPNGPGVLCSPCTSESIETRATFPGAHKPKSKTPAKKKAQKALDESFYQPVTSLQQSCLSVIGQYINDVEALGDIGPKNLDRVAKIVCKNRGLTGNNLRLFLDVGHRELKLYDCTNLSDKELAQIATFCPHLERLSLNFCGRLDDDVIDAWSKGLKELRFLSLYAPYLVTAKKWESFFETCGASRPSLDGVALRMSSRFNDASLASLVSNNPSLSYLQLSEIGRFTGESLKLLYPLKGLTSLDISRLGTPQGTVLEDGEVVELLKEVGGELIELVLDGNYNLTDRVLTNGVKRYCPHLRSLSLHDLSEMNSAGVEELFSSSPVVRPPPADGEEAPESPPAGDGDGETPSTFTRWPSPGLQHLNLHRLAHLTPSALSALIAHSGPSLRTLKLHSCDELTTEALSLIAHGCPDLEVLDLSFVRAVDNFVVQALLDGCPKLRFLFVHGNNRVTADVPRKVSPVARWTFSSSFPVLDSCATSLRTEPPPPPPSPSPPQRGVQIRGLENAIHSEMPAGVWAA</sequence>
<dbReference type="OrthoDB" id="421226at2759"/>
<dbReference type="SMART" id="SM00367">
    <property type="entry name" value="LRR_CC"/>
    <property type="match status" value="6"/>
</dbReference>
<feature type="compositionally biased region" description="Low complexity" evidence="1">
    <location>
        <begin position="87"/>
        <end position="106"/>
    </location>
</feature>
<reference evidence="3" key="1">
    <citation type="submission" date="2015-02" db="EMBL/GenBank/DDBJ databases">
        <authorList>
            <person name="Gon?alves P."/>
        </authorList>
    </citation>
    <scope>NUCLEOTIDE SEQUENCE [LARGE SCALE GENOMIC DNA]</scope>
</reference>
<dbReference type="Proteomes" id="UP000243876">
    <property type="component" value="Unassembled WGS sequence"/>
</dbReference>
<evidence type="ECO:0000313" key="2">
    <source>
        <dbReference type="EMBL" id="CEQ42401.1"/>
    </source>
</evidence>
<dbReference type="GO" id="GO:0019005">
    <property type="term" value="C:SCF ubiquitin ligase complex"/>
    <property type="evidence" value="ECO:0007669"/>
    <property type="project" value="TreeGrafter"/>
</dbReference>
<feature type="region of interest" description="Disordered" evidence="1">
    <location>
        <begin position="1"/>
        <end position="156"/>
    </location>
</feature>
<dbReference type="PANTHER" id="PTHR13318">
    <property type="entry name" value="PARTNER OF PAIRED, ISOFORM B-RELATED"/>
    <property type="match status" value="1"/>
</dbReference>
<gene>
    <name evidence="2" type="primary">SPOSA6832_04201</name>
</gene>
<proteinExistence type="predicted"/>
<feature type="compositionally biased region" description="Basic and acidic residues" evidence="1">
    <location>
        <begin position="53"/>
        <end position="71"/>
    </location>
</feature>
<organism evidence="2 3">
    <name type="scientific">Sporidiobolus salmonicolor</name>
    <name type="common">Yeast-like fungus</name>
    <name type="synonym">Sporobolomyces salmonicolor</name>
    <dbReference type="NCBI Taxonomy" id="5005"/>
    <lineage>
        <taxon>Eukaryota</taxon>
        <taxon>Fungi</taxon>
        <taxon>Dikarya</taxon>
        <taxon>Basidiomycota</taxon>
        <taxon>Pucciniomycotina</taxon>
        <taxon>Microbotryomycetes</taxon>
        <taxon>Sporidiobolales</taxon>
        <taxon>Sporidiobolaceae</taxon>
        <taxon>Sporobolomyces</taxon>
    </lineage>
</organism>
<name>A0A0D6ERH5_SPOSA</name>